<evidence type="ECO:0000313" key="3">
    <source>
        <dbReference type="Proteomes" id="UP000292085"/>
    </source>
</evidence>
<feature type="signal peptide" evidence="1">
    <location>
        <begin position="1"/>
        <end position="21"/>
    </location>
</feature>
<reference evidence="2 3" key="1">
    <citation type="submission" date="2019-02" db="EMBL/GenBank/DDBJ databases">
        <authorList>
            <person name="Li Y."/>
        </authorList>
    </citation>
    <scope>NUCLEOTIDE SEQUENCE [LARGE SCALE GENOMIC DNA]</scope>
    <source>
        <strain evidence="2 3">3-7</strain>
    </source>
</reference>
<evidence type="ECO:0008006" key="4">
    <source>
        <dbReference type="Google" id="ProtNLM"/>
    </source>
</evidence>
<gene>
    <name evidence="2" type="ORF">EWE75_20590</name>
</gene>
<dbReference type="Proteomes" id="UP000292085">
    <property type="component" value="Unassembled WGS sequence"/>
</dbReference>
<dbReference type="EMBL" id="SGIS01000045">
    <property type="protein sequence ID" value="RZF60899.1"/>
    <property type="molecule type" value="Genomic_DNA"/>
</dbReference>
<keyword evidence="1" id="KW-0732">Signal</keyword>
<proteinExistence type="predicted"/>
<dbReference type="InterPro" id="IPR012334">
    <property type="entry name" value="Pectin_lyas_fold"/>
</dbReference>
<dbReference type="Gene3D" id="2.160.20.10">
    <property type="entry name" value="Single-stranded right-handed beta-helix, Pectin lyase-like"/>
    <property type="match status" value="1"/>
</dbReference>
<organism evidence="2 3">
    <name type="scientific">Sphingomonas populi</name>
    <dbReference type="NCBI Taxonomy" id="2484750"/>
    <lineage>
        <taxon>Bacteria</taxon>
        <taxon>Pseudomonadati</taxon>
        <taxon>Pseudomonadota</taxon>
        <taxon>Alphaproteobacteria</taxon>
        <taxon>Sphingomonadales</taxon>
        <taxon>Sphingomonadaceae</taxon>
        <taxon>Sphingomonas</taxon>
    </lineage>
</organism>
<dbReference type="AlphaFoldDB" id="A0A4Q6XVG6"/>
<name>A0A4Q6XVG6_9SPHN</name>
<accession>A0A4Q6XVG6</accession>
<feature type="chain" id="PRO_5020799221" description="Right-handed parallel beta-helix repeat-containing protein" evidence="1">
    <location>
        <begin position="22"/>
        <end position="530"/>
    </location>
</feature>
<protein>
    <recommendedName>
        <fullName evidence="4">Right-handed parallel beta-helix repeat-containing protein</fullName>
    </recommendedName>
</protein>
<dbReference type="RefSeq" id="WP_130159973.1">
    <property type="nucleotide sequence ID" value="NZ_SGIS01000045.1"/>
</dbReference>
<evidence type="ECO:0000256" key="1">
    <source>
        <dbReference type="SAM" id="SignalP"/>
    </source>
</evidence>
<sequence length="530" mass="56182">MTRLCALVLLLLATAIQPASHPGIFASSAALPTPRVVLATASAAKVVARPLIAVLPKAIAQAVRAGTNRQDLAPYLNAALRSGGAFDLGGFTYRIAGRLMPGAGTQLTGTGVFLADPAFDDHARADRLQMMIRLTDGLQVGKGVVFDGNSIDRPGFWLTGARNTQGVADVVLDATFRNISFDGIDVSRNNGTWRNRNIKTSATVENVGWIGVNLEGIDGLVHDGLRVSRTGFHGIYVSFSHDVRGDSFKVDKSRRPYRVYDGLGGFSGKEKGFLFGHFSTSHARWTRFLLFDNRHAGYDGFGIGEDGPLGDAESTDIVAQGEIWYAGLFGFDVSSNMTADIKVYYPTRQGVQFGLDLGGTLSNVNVKALVESNREDESARFSATGIAPRKVSMRAGSPVMTIVGGGNFTVVPGQVASGPGIPTGAKVISIVGDEVTLSLPAQRTSPNGAPVDTTFRASITFENCVLDLRANNVRYGLGVQSDADGFAHYSNVRVSGDLSTASDASVRRLNGRLPSGMTIFAKLNPAHAGQ</sequence>
<keyword evidence="3" id="KW-1185">Reference proteome</keyword>
<evidence type="ECO:0000313" key="2">
    <source>
        <dbReference type="EMBL" id="RZF60899.1"/>
    </source>
</evidence>
<dbReference type="OrthoDB" id="7592569at2"/>
<comment type="caution">
    <text evidence="2">The sequence shown here is derived from an EMBL/GenBank/DDBJ whole genome shotgun (WGS) entry which is preliminary data.</text>
</comment>